<dbReference type="AlphaFoldDB" id="A0A2C9W6G3"/>
<proteinExistence type="predicted"/>
<organism evidence="1">
    <name type="scientific">Manihot esculenta</name>
    <name type="common">Cassava</name>
    <name type="synonym">Jatropha manihot</name>
    <dbReference type="NCBI Taxonomy" id="3983"/>
    <lineage>
        <taxon>Eukaryota</taxon>
        <taxon>Viridiplantae</taxon>
        <taxon>Streptophyta</taxon>
        <taxon>Embryophyta</taxon>
        <taxon>Tracheophyta</taxon>
        <taxon>Spermatophyta</taxon>
        <taxon>Magnoliopsida</taxon>
        <taxon>eudicotyledons</taxon>
        <taxon>Gunneridae</taxon>
        <taxon>Pentapetalae</taxon>
        <taxon>rosids</taxon>
        <taxon>fabids</taxon>
        <taxon>Malpighiales</taxon>
        <taxon>Euphorbiaceae</taxon>
        <taxon>Crotonoideae</taxon>
        <taxon>Manihoteae</taxon>
        <taxon>Manihot</taxon>
    </lineage>
</organism>
<reference evidence="1" key="1">
    <citation type="submission" date="2016-02" db="EMBL/GenBank/DDBJ databases">
        <title>WGS assembly of Manihot esculenta.</title>
        <authorList>
            <person name="Bredeson J.V."/>
            <person name="Prochnik S.E."/>
            <person name="Lyons J.B."/>
            <person name="Schmutz J."/>
            <person name="Grimwood J."/>
            <person name="Vrebalov J."/>
            <person name="Bart R.S."/>
            <person name="Amuge T."/>
            <person name="Ferguson M.E."/>
            <person name="Green R."/>
            <person name="Putnam N."/>
            <person name="Stites J."/>
            <person name="Rounsley S."/>
            <person name="Rokhsar D.S."/>
        </authorList>
    </citation>
    <scope>NUCLEOTIDE SEQUENCE [LARGE SCALE GENOMIC DNA]</scope>
    <source>
        <tissue evidence="1">Leaf</tissue>
    </source>
</reference>
<gene>
    <name evidence="1" type="ORF">MANES_03G109900</name>
</gene>
<evidence type="ECO:0000313" key="1">
    <source>
        <dbReference type="EMBL" id="OAY54890.1"/>
    </source>
</evidence>
<dbReference type="EMBL" id="CM004389">
    <property type="protein sequence ID" value="OAY54890.1"/>
    <property type="molecule type" value="Genomic_DNA"/>
</dbReference>
<name>A0A2C9W6G3_MANES</name>
<sequence length="59" mass="6946">MPLNEAMTGYWRLGDDHWSGKAAQAQALSREWKRQKRCWRKLFSNSVPPFPTAQDKVRI</sequence>
<protein>
    <submittedName>
        <fullName evidence="1">Uncharacterized protein</fullName>
    </submittedName>
</protein>
<accession>A0A2C9W6G3</accession>